<comment type="catalytic activity">
    <reaction evidence="5">
        <text>L-proline + NADP(+) = (S)-1-pyrroline-5-carboxylate + NADPH + 2 H(+)</text>
        <dbReference type="Rhea" id="RHEA:14109"/>
        <dbReference type="ChEBI" id="CHEBI:15378"/>
        <dbReference type="ChEBI" id="CHEBI:17388"/>
        <dbReference type="ChEBI" id="CHEBI:57783"/>
        <dbReference type="ChEBI" id="CHEBI:58349"/>
        <dbReference type="ChEBI" id="CHEBI:60039"/>
        <dbReference type="EC" id="1.5.1.2"/>
    </reaction>
</comment>
<comment type="subcellular location">
    <subcellularLocation>
        <location evidence="5">Cytoplasm</location>
    </subcellularLocation>
</comment>
<feature type="binding site" evidence="7">
    <location>
        <begin position="8"/>
        <end position="13"/>
    </location>
    <ligand>
        <name>NADP(+)</name>
        <dbReference type="ChEBI" id="CHEBI:58349"/>
    </ligand>
</feature>
<keyword evidence="5" id="KW-0641">Proline biosynthesis</keyword>
<comment type="caution">
    <text evidence="11">The sequence shown here is derived from an EMBL/GenBank/DDBJ whole genome shotgun (WGS) entry which is preliminary data.</text>
</comment>
<keyword evidence="2 5" id="KW-0521">NADP</keyword>
<evidence type="ECO:0000259" key="8">
    <source>
        <dbReference type="Pfam" id="PF03807"/>
    </source>
</evidence>
<dbReference type="HAMAP" id="MF_01925">
    <property type="entry name" value="P5C_reductase"/>
    <property type="match status" value="1"/>
</dbReference>
<keyword evidence="3 5" id="KW-0560">Oxidoreductase</keyword>
<dbReference type="InterPro" id="IPR008927">
    <property type="entry name" value="6-PGluconate_DH-like_C_sf"/>
</dbReference>
<evidence type="ECO:0000313" key="12">
    <source>
        <dbReference type="Proteomes" id="UP000345527"/>
    </source>
</evidence>
<accession>A0A5J5DTN9</accession>
<evidence type="ECO:0000256" key="5">
    <source>
        <dbReference type="HAMAP-Rule" id="MF_01925"/>
    </source>
</evidence>
<dbReference type="SUPFAM" id="SSF48179">
    <property type="entry name" value="6-phosphogluconate dehydrogenase C-terminal domain-like"/>
    <property type="match status" value="1"/>
</dbReference>
<dbReference type="RefSeq" id="WP_150354254.1">
    <property type="nucleotide sequence ID" value="NZ_RZNZ01000013.1"/>
</dbReference>
<evidence type="ECO:0000256" key="6">
    <source>
        <dbReference type="NCBIfam" id="TIGR00112"/>
    </source>
</evidence>
<evidence type="ECO:0000256" key="4">
    <source>
        <dbReference type="ARBA" id="ARBA00058118"/>
    </source>
</evidence>
<sequence>MALTFGVIGVGNMGGAILKGALDAGVLRTDDVIVYDILPEARAKAADWGVRVADDDDEVAAQADVVLLAVKPQNAQEALAQAGSALAGKALLSIVAGVGSDRLRGWIDGDVRVLRLLPNTPALVFEGAFALSSDNDFTQSERDFATELFKALGVVEFVPEHLLDAVCGLSGGAPAYVAMFIEAMADGGVQQGLPRAVAYRLAAQTCLGTAKLILERGLHPGEAKDMVTSPAGTTIEGVAALERGGFRGAVIDAIIAGAEKSKRL</sequence>
<feature type="domain" description="Pyrroline-5-carboxylate reductase catalytic N-terminal" evidence="8">
    <location>
        <begin position="5"/>
        <end position="97"/>
    </location>
</feature>
<dbReference type="Gene3D" id="1.10.3730.10">
    <property type="entry name" value="ProC C-terminal domain-like"/>
    <property type="match status" value="1"/>
</dbReference>
<dbReference type="Gene3D" id="3.40.50.720">
    <property type="entry name" value="NAD(P)-binding Rossmann-like Domain"/>
    <property type="match status" value="1"/>
</dbReference>
<evidence type="ECO:0000313" key="10">
    <source>
        <dbReference type="EMBL" id="KAA8818813.1"/>
    </source>
</evidence>
<protein>
    <recommendedName>
        <fullName evidence="5 6">Pyrroline-5-carboxylate reductase</fullName>
        <shortName evidence="5">P5C reductase</shortName>
        <shortName evidence="5">P5CR</shortName>
        <ecNumber evidence="5 6">1.5.1.2</ecNumber>
    </recommendedName>
    <alternativeName>
        <fullName evidence="5">PCA reductase</fullName>
    </alternativeName>
</protein>
<evidence type="ECO:0000313" key="11">
    <source>
        <dbReference type="EMBL" id="KAA8822947.1"/>
    </source>
</evidence>
<organism evidence="11 12">
    <name type="scientific">Bifidobacterium vespertilionis</name>
    <dbReference type="NCBI Taxonomy" id="2562524"/>
    <lineage>
        <taxon>Bacteria</taxon>
        <taxon>Bacillati</taxon>
        <taxon>Actinomycetota</taxon>
        <taxon>Actinomycetes</taxon>
        <taxon>Bifidobacteriales</taxon>
        <taxon>Bifidobacteriaceae</taxon>
        <taxon>Bifidobacterium</taxon>
    </lineage>
</organism>
<dbReference type="GO" id="GO:0004735">
    <property type="term" value="F:pyrroline-5-carboxylate reductase activity"/>
    <property type="evidence" value="ECO:0007669"/>
    <property type="project" value="UniProtKB-UniRule"/>
</dbReference>
<dbReference type="PIRSF" id="PIRSF000193">
    <property type="entry name" value="Pyrrol-5-carb_rd"/>
    <property type="match status" value="1"/>
</dbReference>
<dbReference type="FunFam" id="1.10.3730.10:FF:000001">
    <property type="entry name" value="Pyrroline-5-carboxylate reductase"/>
    <property type="match status" value="1"/>
</dbReference>
<evidence type="ECO:0000256" key="3">
    <source>
        <dbReference type="ARBA" id="ARBA00023002"/>
    </source>
</evidence>
<name>A0A5J5DTN9_9BIFI</name>
<comment type="function">
    <text evidence="4 5">Catalyzes the reduction of 1-pyrroline-5-carboxylate (PCA) to L-proline.</text>
</comment>
<dbReference type="InterPro" id="IPR000304">
    <property type="entry name" value="Pyrroline-COOH_reductase"/>
</dbReference>
<dbReference type="GO" id="GO:0055129">
    <property type="term" value="P:L-proline biosynthetic process"/>
    <property type="evidence" value="ECO:0007669"/>
    <property type="project" value="UniProtKB-UniRule"/>
</dbReference>
<dbReference type="Pfam" id="PF03807">
    <property type="entry name" value="F420_oxidored"/>
    <property type="match status" value="1"/>
</dbReference>
<reference evidence="12 13" key="1">
    <citation type="journal article" date="2019" name="Syst. Appl. Microbiol.">
        <title>Characterization of Bifidobacterium species in feaces of the Egyptian fruit bat: Description of B. vespertilionis sp. nov. and B. rousetti sp. nov.</title>
        <authorList>
            <person name="Modesto M."/>
            <person name="Satti M."/>
            <person name="Watanabe K."/>
            <person name="Puglisi E."/>
            <person name="Morelli L."/>
            <person name="Huang C.-H."/>
            <person name="Liou J.-S."/>
            <person name="Miyashita M."/>
            <person name="Tamura T."/>
            <person name="Saito S."/>
            <person name="Mori K."/>
            <person name="Huang L."/>
            <person name="Sciavilla P."/>
            <person name="Sandri C."/>
            <person name="Spiezio C."/>
            <person name="Vitali F."/>
            <person name="Cavalieri D."/>
            <person name="Perpetuini G."/>
            <person name="Tofalo R."/>
            <person name="Bonetti A."/>
            <person name="Arita M."/>
            <person name="Mattarelli P."/>
        </authorList>
    </citation>
    <scope>NUCLEOTIDE SEQUENCE [LARGE SCALE GENOMIC DNA]</scope>
    <source>
        <strain evidence="10 13">RST16</strain>
        <strain evidence="11 12">RST8</strain>
    </source>
</reference>
<comment type="similarity">
    <text evidence="1 5">Belongs to the pyrroline-5-carboxylate reductase family.</text>
</comment>
<keyword evidence="5" id="KW-0963">Cytoplasm</keyword>
<dbReference type="InterPro" id="IPR036291">
    <property type="entry name" value="NAD(P)-bd_dom_sf"/>
</dbReference>
<feature type="domain" description="Pyrroline-5-carboxylate reductase dimerisation" evidence="9">
    <location>
        <begin position="160"/>
        <end position="264"/>
    </location>
</feature>
<dbReference type="Proteomes" id="UP000345527">
    <property type="component" value="Unassembled WGS sequence"/>
</dbReference>
<dbReference type="UniPathway" id="UPA00098">
    <property type="reaction ID" value="UER00361"/>
</dbReference>
<dbReference type="Pfam" id="PF14748">
    <property type="entry name" value="P5CR_dimer"/>
    <property type="match status" value="1"/>
</dbReference>
<comment type="catalytic activity">
    <reaction evidence="5">
        <text>L-proline + NAD(+) = (S)-1-pyrroline-5-carboxylate + NADH + 2 H(+)</text>
        <dbReference type="Rhea" id="RHEA:14105"/>
        <dbReference type="ChEBI" id="CHEBI:15378"/>
        <dbReference type="ChEBI" id="CHEBI:17388"/>
        <dbReference type="ChEBI" id="CHEBI:57540"/>
        <dbReference type="ChEBI" id="CHEBI:57945"/>
        <dbReference type="ChEBI" id="CHEBI:60039"/>
        <dbReference type="EC" id="1.5.1.2"/>
    </reaction>
</comment>
<dbReference type="EMBL" id="RZNZ01000013">
    <property type="protein sequence ID" value="KAA8818813.1"/>
    <property type="molecule type" value="Genomic_DNA"/>
</dbReference>
<dbReference type="AlphaFoldDB" id="A0A5J5DTN9"/>
<dbReference type="OrthoDB" id="9805754at2"/>
<dbReference type="EMBL" id="RZOA01000013">
    <property type="protein sequence ID" value="KAA8822947.1"/>
    <property type="molecule type" value="Genomic_DNA"/>
</dbReference>
<dbReference type="InterPro" id="IPR028939">
    <property type="entry name" value="P5C_Rdtase_cat_N"/>
</dbReference>
<evidence type="ECO:0000313" key="13">
    <source>
        <dbReference type="Proteomes" id="UP000374630"/>
    </source>
</evidence>
<comment type="pathway">
    <text evidence="5">Amino-acid biosynthesis; L-proline biosynthesis; L-proline from L-glutamate 5-semialdehyde: step 1/1.</text>
</comment>
<keyword evidence="13" id="KW-1185">Reference proteome</keyword>
<proteinExistence type="inferred from homology"/>
<gene>
    <name evidence="5 11" type="primary">proC</name>
    <name evidence="11" type="ORF">EM848_07150</name>
    <name evidence="10" type="ORF">EMO90_09090</name>
</gene>
<evidence type="ECO:0000256" key="7">
    <source>
        <dbReference type="PIRSR" id="PIRSR000193-1"/>
    </source>
</evidence>
<keyword evidence="5" id="KW-0028">Amino-acid biosynthesis</keyword>
<dbReference type="Proteomes" id="UP000374630">
    <property type="component" value="Unassembled WGS sequence"/>
</dbReference>
<dbReference type="PANTHER" id="PTHR11645:SF0">
    <property type="entry name" value="PYRROLINE-5-CARBOXYLATE REDUCTASE 3"/>
    <property type="match status" value="1"/>
</dbReference>
<dbReference type="InterPro" id="IPR029036">
    <property type="entry name" value="P5CR_dimer"/>
</dbReference>
<dbReference type="NCBIfam" id="TIGR00112">
    <property type="entry name" value="proC"/>
    <property type="match status" value="1"/>
</dbReference>
<dbReference type="PANTHER" id="PTHR11645">
    <property type="entry name" value="PYRROLINE-5-CARBOXYLATE REDUCTASE"/>
    <property type="match status" value="1"/>
</dbReference>
<dbReference type="EC" id="1.5.1.2" evidence="5 6"/>
<dbReference type="SUPFAM" id="SSF51735">
    <property type="entry name" value="NAD(P)-binding Rossmann-fold domains"/>
    <property type="match status" value="1"/>
</dbReference>
<evidence type="ECO:0000256" key="1">
    <source>
        <dbReference type="ARBA" id="ARBA00005525"/>
    </source>
</evidence>
<feature type="binding site" evidence="7">
    <location>
        <begin position="69"/>
        <end position="72"/>
    </location>
    <ligand>
        <name>NADP(+)</name>
        <dbReference type="ChEBI" id="CHEBI:58349"/>
    </ligand>
</feature>
<dbReference type="GO" id="GO:0005737">
    <property type="term" value="C:cytoplasm"/>
    <property type="evidence" value="ECO:0007669"/>
    <property type="project" value="UniProtKB-SubCell"/>
</dbReference>
<evidence type="ECO:0000259" key="9">
    <source>
        <dbReference type="Pfam" id="PF14748"/>
    </source>
</evidence>
<evidence type="ECO:0000256" key="2">
    <source>
        <dbReference type="ARBA" id="ARBA00022857"/>
    </source>
</evidence>